<evidence type="ECO:0000313" key="3">
    <source>
        <dbReference type="Proteomes" id="UP000474296"/>
    </source>
</evidence>
<dbReference type="Proteomes" id="UP000474296">
    <property type="component" value="Unassembled WGS sequence"/>
</dbReference>
<proteinExistence type="predicted"/>
<accession>A0A6M0CGW0</accession>
<comment type="caution">
    <text evidence="2">The sequence shown here is derived from an EMBL/GenBank/DDBJ whole genome shotgun (WGS) entry which is preliminary data.</text>
</comment>
<dbReference type="SUPFAM" id="SSF159888">
    <property type="entry name" value="YdhG-like"/>
    <property type="match status" value="1"/>
</dbReference>
<dbReference type="Pfam" id="PF08818">
    <property type="entry name" value="DUF1801"/>
    <property type="match status" value="1"/>
</dbReference>
<dbReference type="InterPro" id="IPR014922">
    <property type="entry name" value="YdhG-like"/>
</dbReference>
<protein>
    <submittedName>
        <fullName evidence="2">DUF1801 domain-containing protein</fullName>
    </submittedName>
</protein>
<feature type="domain" description="YdhG-like" evidence="1">
    <location>
        <begin position="21"/>
        <end position="125"/>
    </location>
</feature>
<keyword evidence="3" id="KW-1185">Reference proteome</keyword>
<dbReference type="AlphaFoldDB" id="A0A6M0CGW0"/>
<gene>
    <name evidence="2" type="ORF">GWK10_03070</name>
</gene>
<organism evidence="2 3">
    <name type="scientific">Spongiivirga citrea</name>
    <dbReference type="NCBI Taxonomy" id="1481457"/>
    <lineage>
        <taxon>Bacteria</taxon>
        <taxon>Pseudomonadati</taxon>
        <taxon>Bacteroidota</taxon>
        <taxon>Flavobacteriia</taxon>
        <taxon>Flavobacteriales</taxon>
        <taxon>Flavobacteriaceae</taxon>
        <taxon>Spongiivirga</taxon>
    </lineage>
</organism>
<dbReference type="EMBL" id="JAABOQ010000001">
    <property type="protein sequence ID" value="NER16173.1"/>
    <property type="molecule type" value="Genomic_DNA"/>
</dbReference>
<evidence type="ECO:0000259" key="1">
    <source>
        <dbReference type="Pfam" id="PF08818"/>
    </source>
</evidence>
<dbReference type="RefSeq" id="WP_164029423.1">
    <property type="nucleotide sequence ID" value="NZ_JAABOQ010000001.1"/>
</dbReference>
<sequence length="139" mass="16086">MQLNTNSKVKEIFDHYPENVQAKMNHLRALVLEVAASIDGLNSIEETLKWNEPSYLTMNGSTLRMDWKQKSPDQYAMYFSCSTKLVPTFRKIYKGVFNFEGNRAIVFKLNEQIPETELKHCIQLALTYHKVKNEVLLGA</sequence>
<evidence type="ECO:0000313" key="2">
    <source>
        <dbReference type="EMBL" id="NER16173.1"/>
    </source>
</evidence>
<reference evidence="2 3" key="1">
    <citation type="submission" date="2020-01" db="EMBL/GenBank/DDBJ databases">
        <title>Spongiivirga citrea KCTC 32990T.</title>
        <authorList>
            <person name="Wang G."/>
        </authorList>
    </citation>
    <scope>NUCLEOTIDE SEQUENCE [LARGE SCALE GENOMIC DNA]</scope>
    <source>
        <strain evidence="2 3">KCTC 32990</strain>
    </source>
</reference>
<name>A0A6M0CGW0_9FLAO</name>